<evidence type="ECO:0008006" key="3">
    <source>
        <dbReference type="Google" id="ProtNLM"/>
    </source>
</evidence>
<dbReference type="GeneID" id="75827068"/>
<dbReference type="Proteomes" id="UP001055219">
    <property type="component" value="Unassembled WGS sequence"/>
</dbReference>
<dbReference type="GO" id="GO:0003676">
    <property type="term" value="F:nucleic acid binding"/>
    <property type="evidence" value="ECO:0007669"/>
    <property type="project" value="InterPro"/>
</dbReference>
<dbReference type="InterPro" id="IPR036397">
    <property type="entry name" value="RNaseH_sf"/>
</dbReference>
<evidence type="ECO:0000313" key="1">
    <source>
        <dbReference type="EMBL" id="KAI6777840.1"/>
    </source>
</evidence>
<dbReference type="OrthoDB" id="407198at2759"/>
<proteinExistence type="predicted"/>
<dbReference type="Gene3D" id="3.30.420.10">
    <property type="entry name" value="Ribonuclease H-like superfamily/Ribonuclease H"/>
    <property type="match status" value="1"/>
</dbReference>
<comment type="caution">
    <text evidence="1">The sequence shown here is derived from an EMBL/GenBank/DDBJ whole genome shotgun (WGS) entry which is preliminary data.</text>
</comment>
<name>A0A9P9XUN8_9HYPO</name>
<accession>A0A9P9XUN8</accession>
<gene>
    <name evidence="1" type="ORF">J7T54_000549</name>
</gene>
<keyword evidence="2" id="KW-1185">Reference proteome</keyword>
<protein>
    <recommendedName>
        <fullName evidence="3">RNase H type-1 domain-containing protein</fullName>
    </recommendedName>
</protein>
<sequence length="105" mass="11327">MTHRDDPSIGIIFTDGACLNNGQIDPKAGWAPGKAEVKNRDLWEALLGEAVRAHESGLNIALWHISRELNTVVDAAAKGAAEKHCAPEAWLEIMGLSSGPYHVML</sequence>
<reference evidence="1" key="1">
    <citation type="journal article" date="2021" name="J Fungi (Basel)">
        <title>Genomic and Metabolomic Analyses of the Marine Fungus Emericellopsis cladophorae: Insights into Saltwater Adaptability Mechanisms and Its Biosynthetic Potential.</title>
        <authorList>
            <person name="Goncalves M.F.M."/>
            <person name="Hilario S."/>
            <person name="Van de Peer Y."/>
            <person name="Esteves A.C."/>
            <person name="Alves A."/>
        </authorList>
    </citation>
    <scope>NUCLEOTIDE SEQUENCE</scope>
    <source>
        <strain evidence="1">MUM 19.33</strain>
    </source>
</reference>
<dbReference type="AlphaFoldDB" id="A0A9P9XUN8"/>
<organism evidence="1 2">
    <name type="scientific">Emericellopsis cladophorae</name>
    <dbReference type="NCBI Taxonomy" id="2686198"/>
    <lineage>
        <taxon>Eukaryota</taxon>
        <taxon>Fungi</taxon>
        <taxon>Dikarya</taxon>
        <taxon>Ascomycota</taxon>
        <taxon>Pezizomycotina</taxon>
        <taxon>Sordariomycetes</taxon>
        <taxon>Hypocreomycetidae</taxon>
        <taxon>Hypocreales</taxon>
        <taxon>Bionectriaceae</taxon>
        <taxon>Emericellopsis</taxon>
    </lineage>
</organism>
<dbReference type="InterPro" id="IPR012337">
    <property type="entry name" value="RNaseH-like_sf"/>
</dbReference>
<dbReference type="SUPFAM" id="SSF53098">
    <property type="entry name" value="Ribonuclease H-like"/>
    <property type="match status" value="1"/>
</dbReference>
<evidence type="ECO:0000313" key="2">
    <source>
        <dbReference type="Proteomes" id="UP001055219"/>
    </source>
</evidence>
<dbReference type="RefSeq" id="XP_051358696.1">
    <property type="nucleotide sequence ID" value="XM_051510388.1"/>
</dbReference>
<dbReference type="EMBL" id="JAGIXG020000096">
    <property type="protein sequence ID" value="KAI6777840.1"/>
    <property type="molecule type" value="Genomic_DNA"/>
</dbReference>
<reference evidence="1" key="2">
    <citation type="submission" date="2022-07" db="EMBL/GenBank/DDBJ databases">
        <authorList>
            <person name="Goncalves M.F.M."/>
            <person name="Hilario S."/>
            <person name="Van De Peer Y."/>
            <person name="Esteves A.C."/>
            <person name="Alves A."/>
        </authorList>
    </citation>
    <scope>NUCLEOTIDE SEQUENCE</scope>
    <source>
        <strain evidence="1">MUM 19.33</strain>
    </source>
</reference>